<evidence type="ECO:0000313" key="6">
    <source>
        <dbReference type="EMBL" id="MBC8360647.1"/>
    </source>
</evidence>
<keyword evidence="4" id="KW-0411">Iron-sulfur</keyword>
<organism evidence="6 7">
    <name type="scientific">Candidatus Desulfatibia profunda</name>
    <dbReference type="NCBI Taxonomy" id="2841695"/>
    <lineage>
        <taxon>Bacteria</taxon>
        <taxon>Pseudomonadati</taxon>
        <taxon>Thermodesulfobacteriota</taxon>
        <taxon>Desulfobacteria</taxon>
        <taxon>Desulfobacterales</taxon>
        <taxon>Desulfobacterales incertae sedis</taxon>
        <taxon>Candidatus Desulfatibia</taxon>
    </lineage>
</organism>
<keyword evidence="2" id="KW-0479">Metal-binding</keyword>
<evidence type="ECO:0000313" key="7">
    <source>
        <dbReference type="Proteomes" id="UP000603434"/>
    </source>
</evidence>
<dbReference type="Gene3D" id="3.30.70.20">
    <property type="match status" value="1"/>
</dbReference>
<dbReference type="Pfam" id="PF04015">
    <property type="entry name" value="DUF362"/>
    <property type="match status" value="1"/>
</dbReference>
<evidence type="ECO:0000256" key="2">
    <source>
        <dbReference type="ARBA" id="ARBA00022723"/>
    </source>
</evidence>
<dbReference type="InterPro" id="IPR007160">
    <property type="entry name" value="DUF362"/>
</dbReference>
<dbReference type="PROSITE" id="PS51379">
    <property type="entry name" value="4FE4S_FER_2"/>
    <property type="match status" value="2"/>
</dbReference>
<keyword evidence="1" id="KW-0004">4Fe-4S</keyword>
<sequence length="369" mass="40599">MSKVFIKTATYDYDTLKPTIFEMLDAMGADLIPERSRVLIKPNLLLPAQPETAILTHPHVIRAVAEYVVGKGGRPLISDSPAMGSLEKIRKDGGYYQALKDLDVDFKAFKTSVKVDIGKPFGHIEIAREAVEADIVINLPKLKTHVGMLLTLGVKNLFGCIVGLRKPKWHLRIGLDRDMFARLLVQIYHAIDPSITIVDGILALEGQGPGKGGVPRHLGILAGGRNAVAVDMAICSMLGIDPDELFTHKAAKDLGLFGNAVSINGDFNIVDNFRLPDTGPLTLGPKPFHRFMRKHLLQRPEVDGLLCRLCGECRQYCPAKAITQDNKAINFDYDGCIRCYCCIEICPYGALRATETMPGKVLRKLSILK</sequence>
<evidence type="ECO:0000256" key="3">
    <source>
        <dbReference type="ARBA" id="ARBA00023004"/>
    </source>
</evidence>
<dbReference type="AlphaFoldDB" id="A0A8J6NJL5"/>
<keyword evidence="3" id="KW-0408">Iron</keyword>
<dbReference type="EMBL" id="JACNJH010000099">
    <property type="protein sequence ID" value="MBC8360647.1"/>
    <property type="molecule type" value="Genomic_DNA"/>
</dbReference>
<dbReference type="Proteomes" id="UP000603434">
    <property type="component" value="Unassembled WGS sequence"/>
</dbReference>
<evidence type="ECO:0000256" key="4">
    <source>
        <dbReference type="ARBA" id="ARBA00023014"/>
    </source>
</evidence>
<evidence type="ECO:0000259" key="5">
    <source>
        <dbReference type="PROSITE" id="PS51379"/>
    </source>
</evidence>
<dbReference type="Pfam" id="PF13237">
    <property type="entry name" value="Fer4_10"/>
    <property type="match status" value="1"/>
</dbReference>
<reference evidence="6 7" key="1">
    <citation type="submission" date="2020-08" db="EMBL/GenBank/DDBJ databases">
        <title>Bridging the membrane lipid divide: bacteria of the FCB group superphylum have the potential to synthesize archaeal ether lipids.</title>
        <authorList>
            <person name="Villanueva L."/>
            <person name="Von Meijenfeldt F.A.B."/>
            <person name="Westbye A.B."/>
            <person name="Yadav S."/>
            <person name="Hopmans E.C."/>
            <person name="Dutilh B.E."/>
            <person name="Sinninghe Damste J.S."/>
        </authorList>
    </citation>
    <scope>NUCLEOTIDE SEQUENCE [LARGE SCALE GENOMIC DNA]</scope>
    <source>
        <strain evidence="6">NIOZ-UU30</strain>
    </source>
</reference>
<proteinExistence type="predicted"/>
<dbReference type="PROSITE" id="PS00198">
    <property type="entry name" value="4FE4S_FER_1"/>
    <property type="match status" value="1"/>
</dbReference>
<feature type="domain" description="4Fe-4S ferredoxin-type" evidence="5">
    <location>
        <begin position="327"/>
        <end position="356"/>
    </location>
</feature>
<protein>
    <submittedName>
        <fullName evidence="6">DUF362 domain-containing protein</fullName>
    </submittedName>
</protein>
<dbReference type="InterPro" id="IPR017896">
    <property type="entry name" value="4Fe4S_Fe-S-bd"/>
</dbReference>
<dbReference type="InterPro" id="IPR017900">
    <property type="entry name" value="4Fe4S_Fe_S_CS"/>
</dbReference>
<dbReference type="PANTHER" id="PTHR43687">
    <property type="entry name" value="ADENYLYLSULFATE REDUCTASE, BETA SUBUNIT"/>
    <property type="match status" value="1"/>
</dbReference>
<dbReference type="SUPFAM" id="SSF54862">
    <property type="entry name" value="4Fe-4S ferredoxins"/>
    <property type="match status" value="1"/>
</dbReference>
<comment type="caution">
    <text evidence="6">The sequence shown here is derived from an EMBL/GenBank/DDBJ whole genome shotgun (WGS) entry which is preliminary data.</text>
</comment>
<dbReference type="GO" id="GO:0051539">
    <property type="term" value="F:4 iron, 4 sulfur cluster binding"/>
    <property type="evidence" value="ECO:0007669"/>
    <property type="project" value="UniProtKB-KW"/>
</dbReference>
<dbReference type="PANTHER" id="PTHR43687:SF1">
    <property type="entry name" value="FERREDOXIN III"/>
    <property type="match status" value="1"/>
</dbReference>
<dbReference type="InterPro" id="IPR050572">
    <property type="entry name" value="Fe-S_Ferredoxin"/>
</dbReference>
<feature type="domain" description="4Fe-4S ferredoxin-type" evidence="5">
    <location>
        <begin position="298"/>
        <end position="326"/>
    </location>
</feature>
<evidence type="ECO:0000256" key="1">
    <source>
        <dbReference type="ARBA" id="ARBA00022485"/>
    </source>
</evidence>
<accession>A0A8J6NJL5</accession>
<gene>
    <name evidence="6" type="ORF">H8E23_04540</name>
</gene>
<dbReference type="GO" id="GO:0046872">
    <property type="term" value="F:metal ion binding"/>
    <property type="evidence" value="ECO:0007669"/>
    <property type="project" value="UniProtKB-KW"/>
</dbReference>
<name>A0A8J6NJL5_9BACT</name>